<gene>
    <name evidence="1" type="ORF">SPARVUS_LOCUS14967043</name>
</gene>
<proteinExistence type="predicted"/>
<evidence type="ECO:0000313" key="2">
    <source>
        <dbReference type="Proteomes" id="UP001162483"/>
    </source>
</evidence>
<reference evidence="1" key="1">
    <citation type="submission" date="2023-05" db="EMBL/GenBank/DDBJ databases">
        <authorList>
            <person name="Stuckert A."/>
        </authorList>
    </citation>
    <scope>NUCLEOTIDE SEQUENCE</scope>
</reference>
<evidence type="ECO:0000313" key="1">
    <source>
        <dbReference type="EMBL" id="CAI9613881.1"/>
    </source>
</evidence>
<keyword evidence="2" id="KW-1185">Reference proteome</keyword>
<protein>
    <submittedName>
        <fullName evidence="1">Uncharacterized protein</fullName>
    </submittedName>
</protein>
<comment type="caution">
    <text evidence="1">The sequence shown here is derived from an EMBL/GenBank/DDBJ whole genome shotgun (WGS) entry which is preliminary data.</text>
</comment>
<accession>A0ABN9GZC3</accession>
<name>A0ABN9GZC3_9NEOB</name>
<organism evidence="1 2">
    <name type="scientific">Staurois parvus</name>
    <dbReference type="NCBI Taxonomy" id="386267"/>
    <lineage>
        <taxon>Eukaryota</taxon>
        <taxon>Metazoa</taxon>
        <taxon>Chordata</taxon>
        <taxon>Craniata</taxon>
        <taxon>Vertebrata</taxon>
        <taxon>Euteleostomi</taxon>
        <taxon>Amphibia</taxon>
        <taxon>Batrachia</taxon>
        <taxon>Anura</taxon>
        <taxon>Neobatrachia</taxon>
        <taxon>Ranoidea</taxon>
        <taxon>Ranidae</taxon>
        <taxon>Staurois</taxon>
    </lineage>
</organism>
<dbReference type="Proteomes" id="UP001162483">
    <property type="component" value="Unassembled WGS sequence"/>
</dbReference>
<dbReference type="EMBL" id="CATNWA010019559">
    <property type="protein sequence ID" value="CAI9613881.1"/>
    <property type="molecule type" value="Genomic_DNA"/>
</dbReference>
<sequence>MHPMSKNSTHQQCVGDLKVAHGRVWRWRQQHWEAVQGPMTDSGLRHAAQGRMRRRYSLGPWQIRAWQQLWEAPNLCASTLCQKILNTPACVSERT</sequence>